<accession>A0A1D8AVM2</accession>
<evidence type="ECO:0000313" key="2">
    <source>
        <dbReference type="EMBL" id="AOS44954.1"/>
    </source>
</evidence>
<evidence type="ECO:0000256" key="1">
    <source>
        <dbReference type="SAM" id="Phobius"/>
    </source>
</evidence>
<feature type="transmembrane region" description="Helical" evidence="1">
    <location>
        <begin position="523"/>
        <end position="543"/>
    </location>
</feature>
<feature type="transmembrane region" description="Helical" evidence="1">
    <location>
        <begin position="878"/>
        <end position="898"/>
    </location>
</feature>
<dbReference type="STRING" id="1838286.Verru16b_02023"/>
<feature type="transmembrane region" description="Helical" evidence="1">
    <location>
        <begin position="1054"/>
        <end position="1072"/>
    </location>
</feature>
<feature type="transmembrane region" description="Helical" evidence="1">
    <location>
        <begin position="649"/>
        <end position="668"/>
    </location>
</feature>
<feature type="transmembrane region" description="Helical" evidence="1">
    <location>
        <begin position="487"/>
        <end position="511"/>
    </location>
</feature>
<feature type="transmembrane region" description="Helical" evidence="1">
    <location>
        <begin position="140"/>
        <end position="157"/>
    </location>
</feature>
<proteinExistence type="predicted"/>
<feature type="transmembrane region" description="Helical" evidence="1">
    <location>
        <begin position="69"/>
        <end position="91"/>
    </location>
</feature>
<keyword evidence="1" id="KW-0472">Membrane</keyword>
<feature type="transmembrane region" description="Helical" evidence="1">
    <location>
        <begin position="1252"/>
        <end position="1272"/>
    </location>
</feature>
<feature type="transmembrane region" description="Helical" evidence="1">
    <location>
        <begin position="771"/>
        <end position="795"/>
    </location>
</feature>
<dbReference type="OrthoDB" id="177982at2"/>
<name>A0A1D8AVM2_9BACT</name>
<dbReference type="Proteomes" id="UP000095228">
    <property type="component" value="Chromosome"/>
</dbReference>
<feature type="transmembrane region" description="Helical" evidence="1">
    <location>
        <begin position="1014"/>
        <end position="1034"/>
    </location>
</feature>
<dbReference type="RefSeq" id="WP_069962153.1">
    <property type="nucleotide sequence ID" value="NZ_CP016094.1"/>
</dbReference>
<organism evidence="2 3">
    <name type="scientific">Lacunisphaera limnophila</name>
    <dbReference type="NCBI Taxonomy" id="1838286"/>
    <lineage>
        <taxon>Bacteria</taxon>
        <taxon>Pseudomonadati</taxon>
        <taxon>Verrucomicrobiota</taxon>
        <taxon>Opitutia</taxon>
        <taxon>Opitutales</taxon>
        <taxon>Opitutaceae</taxon>
        <taxon>Lacunisphaera</taxon>
    </lineage>
</organism>
<protein>
    <submittedName>
        <fullName evidence="2">Uncharacterized protein</fullName>
    </submittedName>
</protein>
<feature type="transmembrane region" description="Helical" evidence="1">
    <location>
        <begin position="736"/>
        <end position="759"/>
    </location>
</feature>
<keyword evidence="1" id="KW-0812">Transmembrane</keyword>
<feature type="transmembrane region" description="Helical" evidence="1">
    <location>
        <begin position="103"/>
        <end position="120"/>
    </location>
</feature>
<feature type="transmembrane region" description="Helical" evidence="1">
    <location>
        <begin position="675"/>
        <end position="693"/>
    </location>
</feature>
<feature type="transmembrane region" description="Helical" evidence="1">
    <location>
        <begin position="848"/>
        <end position="866"/>
    </location>
</feature>
<feature type="transmembrane region" description="Helical" evidence="1">
    <location>
        <begin position="807"/>
        <end position="828"/>
    </location>
</feature>
<feature type="transmembrane region" description="Helical" evidence="1">
    <location>
        <begin position="189"/>
        <end position="206"/>
    </location>
</feature>
<sequence>MSPAAVNRGWFWAAVTLTAVKLWLTGGQTVYAIGPAIHDDKLFVGLAGHLLDGNWLGPYNQFTLAKGPMFPLFLALVFWTGLPLLLAQHLLYAGACAAATRALTPWLRSGSIAFLLYSVLLLNPMSYDAGNLSRLMRQNIYAPLALLVFAGLVTLFARRRESWRRQALPAASAGLALGLFWLTREESVWLLPAVGLVLFGIATSLGREAITRWRPLAASLSLLLITALLPVLVVCSLNHRYYGWFGTVEFRAPEFNAAYGALTRLQTGPRIEHVTVTRQMRETAYTLSPAFDRVRPFLEGAAGAHWFDASVAPISERQIRGGWFMWAMRDAVIQAGLASDAGEALRYYQQVADELNAACDAGRVPALPPRRGFLPPLGHDSIGPLLAGAREYCAYFVLFKGFTARSLDSEGDYAELKPFRDLVGTRLSHAPRSPDPFPPTQSDLEHRKVEWLDLIGKQTGLVLGWLGPLLLLVGFTRLVESALERRITFLLGFATALLVSCLAYFTINVLVHVTSFYNMTPAAMAAAYPLYLLALAVMAVEAFQAWNRPATAASSSSAAPSRWRWLVPAGVALAVFAARLREIHLFGSDVPYNDQWIIEAQQLIGPWLAGTLRPWAFFVPHFEHLPVWTRLLAWLQVALTGRWDPLVQMTVNAALHGTFLWLAARWVWQSLAPRAAGYATIVLLAGGALPFAWENIAWGFQSQFPFALVFLLLHVLGSFTHAPGSRGWWLAQAAGLAGLFTLASMWLAPLAVVAAYFWTGPRDRRAWAAPAAVALLGLGLLALIHACAPAGHSFAQVARSPLDLLRALLHLLGWPSILPGAAVLVPLPWLIHALRLRGRPDTSNLDRIIFALGLWGWAHAGALAFARVGDINEHVSRYGDVLFIGVLAGALALTRLLPAPGPRRALFLGAALAWTGLVGAGLFHNATEAHARYFHQTAAPTAELRRHAVQAYLQRGDRQLLEQPETRWVLTQNTDVVTALLDQPAFRELLPTSVNPAAPDYALGTFFRWLLAHWPGLLVLGLAVLLAGLGVLAWRGSTARPPPAPAPLTDRWPGRVALVLGLACTAGLFAWHNPLAFDRAARWDQLLGGNSAVRGLTFEFVTESPYGPERLQGAAPLDPIEVRNRYFGTAPAGSEFTGTVLSSPFPLTKPWLIVPIAGYPNSEGNGLRLRLLDTQGVWHDEEIGCPGPNQDTIAYWPVDVSAYVGLPARLVLYDGRSGPEGWVAVAPPIPSDTPDLADTLGQRLQQETRGRLHASLGIIALVAYLLAFGSWWCRRHPVGPA</sequence>
<feature type="transmembrane region" description="Helical" evidence="1">
    <location>
        <begin position="213"/>
        <end position="233"/>
    </location>
</feature>
<dbReference type="KEGG" id="obg:Verru16b_02023"/>
<keyword evidence="1" id="KW-1133">Transmembrane helix</keyword>
<feature type="transmembrane region" description="Helical" evidence="1">
    <location>
        <begin position="705"/>
        <end position="724"/>
    </location>
</feature>
<keyword evidence="3" id="KW-1185">Reference proteome</keyword>
<evidence type="ECO:0000313" key="3">
    <source>
        <dbReference type="Proteomes" id="UP000095228"/>
    </source>
</evidence>
<gene>
    <name evidence="2" type="ORF">Verru16b_02023</name>
</gene>
<feature type="transmembrane region" description="Helical" evidence="1">
    <location>
        <begin position="462"/>
        <end position="480"/>
    </location>
</feature>
<reference evidence="2 3" key="1">
    <citation type="submission" date="2016-06" db="EMBL/GenBank/DDBJ databases">
        <title>Three novel species with peptidoglycan cell walls form the new genus Lacunisphaera gen. nov. in the family Opitutaceae of the verrucomicrobial subdivision 4.</title>
        <authorList>
            <person name="Rast P."/>
            <person name="Gloeckner I."/>
            <person name="Jogler M."/>
            <person name="Boedeker C."/>
            <person name="Jeske O."/>
            <person name="Wiegand S."/>
            <person name="Reinhardt R."/>
            <person name="Schumann P."/>
            <person name="Rohde M."/>
            <person name="Spring S."/>
            <person name="Gloeckner F.O."/>
            <person name="Jogler C."/>
        </authorList>
    </citation>
    <scope>NUCLEOTIDE SEQUENCE [LARGE SCALE GENOMIC DNA]</scope>
    <source>
        <strain evidence="2 3">IG16b</strain>
    </source>
</reference>
<dbReference type="EMBL" id="CP016094">
    <property type="protein sequence ID" value="AOS44954.1"/>
    <property type="molecule type" value="Genomic_DNA"/>
</dbReference>
<feature type="transmembrane region" description="Helical" evidence="1">
    <location>
        <begin position="904"/>
        <end position="923"/>
    </location>
</feature>